<dbReference type="GO" id="GO:0019346">
    <property type="term" value="P:transsulfuration"/>
    <property type="evidence" value="ECO:0007669"/>
    <property type="project" value="InterPro"/>
</dbReference>
<dbReference type="Gene3D" id="3.40.640.10">
    <property type="entry name" value="Type I PLP-dependent aspartate aminotransferase-like (Major domain)"/>
    <property type="match status" value="1"/>
</dbReference>
<dbReference type="GO" id="GO:0030170">
    <property type="term" value="F:pyridoxal phosphate binding"/>
    <property type="evidence" value="ECO:0007669"/>
    <property type="project" value="InterPro"/>
</dbReference>
<dbReference type="InterPro" id="IPR000277">
    <property type="entry name" value="Cys/Met-Metab_PyrdxlP-dep_enz"/>
</dbReference>
<comment type="similarity">
    <text evidence="3">Belongs to the trans-sulfuration enzymes family.</text>
</comment>
<protein>
    <submittedName>
        <fullName evidence="4">Cystathionine gamma-synthase</fullName>
    </submittedName>
</protein>
<evidence type="ECO:0000313" key="4">
    <source>
        <dbReference type="EMBL" id="PMP73318.1"/>
    </source>
</evidence>
<dbReference type="Pfam" id="PF01053">
    <property type="entry name" value="Cys_Met_Meta_PP"/>
    <property type="match status" value="1"/>
</dbReference>
<proteinExistence type="inferred from homology"/>
<dbReference type="GO" id="GO:0009086">
    <property type="term" value="P:methionine biosynthetic process"/>
    <property type="evidence" value="ECO:0007669"/>
    <property type="project" value="InterPro"/>
</dbReference>
<accession>A0A2J6WS79</accession>
<comment type="cofactor">
    <cofactor evidence="1 3">
        <name>pyridoxal 5'-phosphate</name>
        <dbReference type="ChEBI" id="CHEBI:597326"/>
    </cofactor>
</comment>
<dbReference type="InterPro" id="IPR015421">
    <property type="entry name" value="PyrdxlP-dep_Trfase_major"/>
</dbReference>
<feature type="non-terminal residue" evidence="4">
    <location>
        <position position="84"/>
    </location>
</feature>
<dbReference type="InterPro" id="IPR015424">
    <property type="entry name" value="PyrdxlP-dep_Trfase"/>
</dbReference>
<dbReference type="PANTHER" id="PTHR43379:SF1">
    <property type="entry name" value="CYSTATHIONINE GAMMA-SYNTHASE 1, CHLOROPLASTIC-RELATED"/>
    <property type="match status" value="1"/>
</dbReference>
<dbReference type="SUPFAM" id="SSF53383">
    <property type="entry name" value="PLP-dependent transferases"/>
    <property type="match status" value="1"/>
</dbReference>
<sequence>MPTNQSPGLGTAAVHAGEPRRRAFDAITPPVVHSATYTFRDSAELIAFQSGELEREEYGRYGNPTVRAVEARLAALESPHAPAE</sequence>
<gene>
    <name evidence="4" type="ORF">C0184_16250</name>
</gene>
<dbReference type="InterPro" id="IPR044639">
    <property type="entry name" value="CGS1/2"/>
</dbReference>
<evidence type="ECO:0000313" key="5">
    <source>
        <dbReference type="Proteomes" id="UP000243376"/>
    </source>
</evidence>
<dbReference type="GO" id="GO:0003962">
    <property type="term" value="F:cystathionine gamma-synthase activity"/>
    <property type="evidence" value="ECO:0007669"/>
    <property type="project" value="InterPro"/>
</dbReference>
<dbReference type="Proteomes" id="UP000243376">
    <property type="component" value="Unassembled WGS sequence"/>
</dbReference>
<name>A0A2J6WS79_9CHLR</name>
<dbReference type="PANTHER" id="PTHR43379">
    <property type="entry name" value="CYSTATHIONINE GAMMA-SYNTHASE"/>
    <property type="match status" value="1"/>
</dbReference>
<dbReference type="AlphaFoldDB" id="A0A2J6WS79"/>
<evidence type="ECO:0000256" key="1">
    <source>
        <dbReference type="ARBA" id="ARBA00001933"/>
    </source>
</evidence>
<keyword evidence="2 3" id="KW-0663">Pyridoxal phosphate</keyword>
<organism evidence="4 5">
    <name type="scientific">Chloroflexus aggregans</name>
    <dbReference type="NCBI Taxonomy" id="152260"/>
    <lineage>
        <taxon>Bacteria</taxon>
        <taxon>Bacillati</taxon>
        <taxon>Chloroflexota</taxon>
        <taxon>Chloroflexia</taxon>
        <taxon>Chloroflexales</taxon>
        <taxon>Chloroflexineae</taxon>
        <taxon>Chloroflexaceae</taxon>
        <taxon>Chloroflexus</taxon>
    </lineage>
</organism>
<reference evidence="4 5" key="1">
    <citation type="submission" date="2018-01" db="EMBL/GenBank/DDBJ databases">
        <title>Metagenomic assembled genomes from two thermal pools in the Uzon Caldera, Kamchatka, Russia.</title>
        <authorList>
            <person name="Wilkins L."/>
            <person name="Ettinger C."/>
        </authorList>
    </citation>
    <scope>NUCLEOTIDE SEQUENCE [LARGE SCALE GENOMIC DNA]</scope>
    <source>
        <strain evidence="4">ZAV-02</strain>
    </source>
</reference>
<comment type="caution">
    <text evidence="4">The sequence shown here is derived from an EMBL/GenBank/DDBJ whole genome shotgun (WGS) entry which is preliminary data.</text>
</comment>
<evidence type="ECO:0000256" key="3">
    <source>
        <dbReference type="RuleBase" id="RU362118"/>
    </source>
</evidence>
<evidence type="ECO:0000256" key="2">
    <source>
        <dbReference type="ARBA" id="ARBA00022898"/>
    </source>
</evidence>
<dbReference type="EMBL" id="PNIQ01001091">
    <property type="protein sequence ID" value="PMP73318.1"/>
    <property type="molecule type" value="Genomic_DNA"/>
</dbReference>